<evidence type="ECO:0000256" key="1">
    <source>
        <dbReference type="SAM" id="MobiDB-lite"/>
    </source>
</evidence>
<accession>A0A6L6XP12</accession>
<dbReference type="RefSeq" id="WP_157351137.1">
    <property type="nucleotide sequence ID" value="NZ_WGGT01000036.1"/>
</dbReference>
<sequence>MDYKKLICRRILDLDPQYDVKKLENSSKQEAENILRRKKQESPKEKVLRNIGRDKNDRTVYKDEVGLLWKQHEGKFYSCLEFHEEPFLPMDSQINVKIYGREEMFQKFLSS</sequence>
<gene>
    <name evidence="2" type="ORF">GCK47_17570</name>
</gene>
<dbReference type="Proteomes" id="UP000479531">
    <property type="component" value="Unassembled WGS sequence"/>
</dbReference>
<reference evidence="2 3" key="1">
    <citation type="submission" date="2019-10" db="EMBL/GenBank/DDBJ databases">
        <title>Roseburia spp. ameliorate alcoholic fatty liver via restoration of gut barrier function.</title>
        <authorList>
            <person name="Seo B."/>
            <person name="Ko G."/>
        </authorList>
    </citation>
    <scope>NUCLEOTIDE SEQUENCE [LARGE SCALE GENOMIC DNA]</scope>
    <source>
        <strain evidence="2 3">SNUG30017</strain>
    </source>
</reference>
<proteinExistence type="predicted"/>
<protein>
    <submittedName>
        <fullName evidence="2">Uncharacterized protein</fullName>
    </submittedName>
</protein>
<feature type="region of interest" description="Disordered" evidence="1">
    <location>
        <begin position="29"/>
        <end position="50"/>
    </location>
</feature>
<organism evidence="2 3">
    <name type="scientific">Roseburia intestinalis</name>
    <dbReference type="NCBI Taxonomy" id="166486"/>
    <lineage>
        <taxon>Bacteria</taxon>
        <taxon>Bacillati</taxon>
        <taxon>Bacillota</taxon>
        <taxon>Clostridia</taxon>
        <taxon>Lachnospirales</taxon>
        <taxon>Lachnospiraceae</taxon>
        <taxon>Roseburia</taxon>
    </lineage>
</organism>
<evidence type="ECO:0000313" key="2">
    <source>
        <dbReference type="EMBL" id="MVQ47435.1"/>
    </source>
</evidence>
<name>A0A6L6XP12_9FIRM</name>
<dbReference type="EMBL" id="WGGT01000036">
    <property type="protein sequence ID" value="MVQ47435.1"/>
    <property type="molecule type" value="Genomic_DNA"/>
</dbReference>
<comment type="caution">
    <text evidence="2">The sequence shown here is derived from an EMBL/GenBank/DDBJ whole genome shotgun (WGS) entry which is preliminary data.</text>
</comment>
<evidence type="ECO:0000313" key="3">
    <source>
        <dbReference type="Proteomes" id="UP000479531"/>
    </source>
</evidence>
<dbReference type="AlphaFoldDB" id="A0A6L6XP12"/>